<accession>A0AAV6XWZ1</accession>
<organism evidence="1 2">
    <name type="scientific">Buddleja alternifolia</name>
    <dbReference type="NCBI Taxonomy" id="168488"/>
    <lineage>
        <taxon>Eukaryota</taxon>
        <taxon>Viridiplantae</taxon>
        <taxon>Streptophyta</taxon>
        <taxon>Embryophyta</taxon>
        <taxon>Tracheophyta</taxon>
        <taxon>Spermatophyta</taxon>
        <taxon>Magnoliopsida</taxon>
        <taxon>eudicotyledons</taxon>
        <taxon>Gunneridae</taxon>
        <taxon>Pentapetalae</taxon>
        <taxon>asterids</taxon>
        <taxon>lamiids</taxon>
        <taxon>Lamiales</taxon>
        <taxon>Scrophulariaceae</taxon>
        <taxon>Buddlejeae</taxon>
        <taxon>Buddleja</taxon>
    </lineage>
</organism>
<evidence type="ECO:0000313" key="1">
    <source>
        <dbReference type="EMBL" id="KAG8383755.1"/>
    </source>
</evidence>
<dbReference type="Proteomes" id="UP000826271">
    <property type="component" value="Unassembled WGS sequence"/>
</dbReference>
<dbReference type="AlphaFoldDB" id="A0AAV6XWZ1"/>
<name>A0AAV6XWZ1_9LAMI</name>
<sequence length="414" mass="47170">MRLVGYSDADGSVDIDELKSTSRYAFLLGGVTISWCSKKQLWHYARVKFHHGGELITKPSAEYVGGLVSVYDYVPAKFLFIDTLNEMCRELTLYLDSLLSAFDFDTDLVTVPQIHEPITEPQSHNDLVTEPLSQNEPVIEEWSDDVLRAVDIYVDVYVSGNRDKGIDEGGEGEGESEEEDMVYSGDDFDSGLLWDYAEELRISNPGSTVSLLMEDGVDEDVVFGLLKEDLNIVSFDAYTFISDKQKGLIPTFHTVFPGVDNRKWNLSGIPCKHGMSATCDGMSATCDQALDSEDFIHDYYSVNTVYQHAILPVNGQRLWPKVVTYTTFTSKIWEKGRKASARRMEPDEPMSKGKRRQRGNYKCYCSVHGKRMRRTTTNKDKCKCNSKRKMKRKRCTKPIKDNYEKHKYKCTNKD</sequence>
<gene>
    <name evidence="1" type="ORF">BUALT_Bualt04G0046800</name>
</gene>
<dbReference type="EMBL" id="WHWC01000004">
    <property type="protein sequence ID" value="KAG8383755.1"/>
    <property type="molecule type" value="Genomic_DNA"/>
</dbReference>
<evidence type="ECO:0000313" key="2">
    <source>
        <dbReference type="Proteomes" id="UP000826271"/>
    </source>
</evidence>
<proteinExistence type="predicted"/>
<keyword evidence="2" id="KW-1185">Reference proteome</keyword>
<protein>
    <submittedName>
        <fullName evidence="1">Uncharacterized protein</fullName>
    </submittedName>
</protein>
<comment type="caution">
    <text evidence="1">The sequence shown here is derived from an EMBL/GenBank/DDBJ whole genome shotgun (WGS) entry which is preliminary data.</text>
</comment>
<reference evidence="1" key="1">
    <citation type="submission" date="2019-10" db="EMBL/GenBank/DDBJ databases">
        <authorList>
            <person name="Zhang R."/>
            <person name="Pan Y."/>
            <person name="Wang J."/>
            <person name="Ma R."/>
            <person name="Yu S."/>
        </authorList>
    </citation>
    <scope>NUCLEOTIDE SEQUENCE</scope>
    <source>
        <strain evidence="1">LA-IB0</strain>
        <tissue evidence="1">Leaf</tissue>
    </source>
</reference>